<gene>
    <name evidence="1" type="ORF">MSAN_01104800</name>
</gene>
<reference evidence="1" key="1">
    <citation type="submission" date="2020-05" db="EMBL/GenBank/DDBJ databases">
        <title>Mycena genomes resolve the evolution of fungal bioluminescence.</title>
        <authorList>
            <person name="Tsai I.J."/>
        </authorList>
    </citation>
    <scope>NUCLEOTIDE SEQUENCE</scope>
    <source>
        <strain evidence="1">160909Yilan</strain>
    </source>
</reference>
<accession>A0A8H7D9F3</accession>
<evidence type="ECO:0000313" key="2">
    <source>
        <dbReference type="Proteomes" id="UP000623467"/>
    </source>
</evidence>
<dbReference type="Proteomes" id="UP000623467">
    <property type="component" value="Unassembled WGS sequence"/>
</dbReference>
<keyword evidence="2" id="KW-1185">Reference proteome</keyword>
<evidence type="ECO:0000313" key="1">
    <source>
        <dbReference type="EMBL" id="KAF7364437.1"/>
    </source>
</evidence>
<dbReference type="EMBL" id="JACAZH010000007">
    <property type="protein sequence ID" value="KAF7364437.1"/>
    <property type="molecule type" value="Genomic_DNA"/>
</dbReference>
<sequence length="190" mass="21499">MVVATFWEDTVYAGLCKFDECKGFDPESQDIARELGYPLYEVCVPASVTTKWKLSVDSDDERNYPTYFEEEYTMDDEMEWNSHLASSCVEVLATDDENFLQFSSDRSDCSNSYLEDEVLEIESNPSSCNQELIAENEDSPRDLLSHDTAGQCYSIGELAELVKFGLIVVLGLTALYEVWADCCARPYGFV</sequence>
<name>A0A8H7D9F3_9AGAR</name>
<organism evidence="1 2">
    <name type="scientific">Mycena sanguinolenta</name>
    <dbReference type="NCBI Taxonomy" id="230812"/>
    <lineage>
        <taxon>Eukaryota</taxon>
        <taxon>Fungi</taxon>
        <taxon>Dikarya</taxon>
        <taxon>Basidiomycota</taxon>
        <taxon>Agaricomycotina</taxon>
        <taxon>Agaricomycetes</taxon>
        <taxon>Agaricomycetidae</taxon>
        <taxon>Agaricales</taxon>
        <taxon>Marasmiineae</taxon>
        <taxon>Mycenaceae</taxon>
        <taxon>Mycena</taxon>
    </lineage>
</organism>
<comment type="caution">
    <text evidence="1">The sequence shown here is derived from an EMBL/GenBank/DDBJ whole genome shotgun (WGS) entry which is preliminary data.</text>
</comment>
<dbReference type="AlphaFoldDB" id="A0A8H7D9F3"/>
<proteinExistence type="predicted"/>
<protein>
    <submittedName>
        <fullName evidence="1">Uncharacterized protein</fullName>
    </submittedName>
</protein>